<feature type="compositionally biased region" description="Acidic residues" evidence="3">
    <location>
        <begin position="111"/>
        <end position="126"/>
    </location>
</feature>
<dbReference type="GO" id="GO:0007169">
    <property type="term" value="P:cell surface receptor protein tyrosine kinase signaling pathway"/>
    <property type="evidence" value="ECO:0007669"/>
    <property type="project" value="TreeGrafter"/>
</dbReference>
<evidence type="ECO:0000259" key="4">
    <source>
        <dbReference type="PROSITE" id="PS50001"/>
    </source>
</evidence>
<dbReference type="PANTHER" id="PTHR14098:SF14">
    <property type="entry name" value="SH2 DOMAIN-CONTAINING PROTEIN"/>
    <property type="match status" value="1"/>
</dbReference>
<name>A0AAV2N1X4_9HYME</name>
<dbReference type="SMART" id="SM00252">
    <property type="entry name" value="SH2"/>
    <property type="match status" value="1"/>
</dbReference>
<dbReference type="PROSITE" id="PS50001">
    <property type="entry name" value="SH2"/>
    <property type="match status" value="1"/>
</dbReference>
<proteinExistence type="predicted"/>
<dbReference type="PANTHER" id="PTHR14098">
    <property type="entry name" value="SH2 DOMAIN CONTAINING PROTEIN"/>
    <property type="match status" value="1"/>
</dbReference>
<dbReference type="GO" id="GO:0035556">
    <property type="term" value="P:intracellular signal transduction"/>
    <property type="evidence" value="ECO:0007669"/>
    <property type="project" value="TreeGrafter"/>
</dbReference>
<accession>A0AAV2N1X4</accession>
<reference evidence="5 6" key="1">
    <citation type="submission" date="2024-04" db="EMBL/GenBank/DDBJ databases">
        <authorList>
            <consortium name="Molecular Ecology Group"/>
        </authorList>
    </citation>
    <scope>NUCLEOTIDE SEQUENCE [LARGE SCALE GENOMIC DNA]</scope>
</reference>
<dbReference type="Gene3D" id="3.30.505.10">
    <property type="entry name" value="SH2 domain"/>
    <property type="match status" value="1"/>
</dbReference>
<dbReference type="AlphaFoldDB" id="A0AAV2N1X4"/>
<feature type="compositionally biased region" description="Acidic residues" evidence="3">
    <location>
        <begin position="329"/>
        <end position="341"/>
    </location>
</feature>
<evidence type="ECO:0000313" key="6">
    <source>
        <dbReference type="Proteomes" id="UP001497644"/>
    </source>
</evidence>
<feature type="domain" description="SH2" evidence="4">
    <location>
        <begin position="484"/>
        <end position="592"/>
    </location>
</feature>
<dbReference type="EMBL" id="OZ034824">
    <property type="protein sequence ID" value="CAL1673752.1"/>
    <property type="molecule type" value="Genomic_DNA"/>
</dbReference>
<dbReference type="InterPro" id="IPR013761">
    <property type="entry name" value="SAM/pointed_sf"/>
</dbReference>
<evidence type="ECO:0000256" key="3">
    <source>
        <dbReference type="SAM" id="MobiDB-lite"/>
    </source>
</evidence>
<dbReference type="SUPFAM" id="SSF47769">
    <property type="entry name" value="SAM/Pointed domain"/>
    <property type="match status" value="1"/>
</dbReference>
<keyword evidence="6" id="KW-1185">Reference proteome</keyword>
<protein>
    <recommendedName>
        <fullName evidence="4">SH2 domain-containing protein</fullName>
    </recommendedName>
</protein>
<dbReference type="Proteomes" id="UP001497644">
    <property type="component" value="Chromosome 1"/>
</dbReference>
<dbReference type="InterPro" id="IPR051751">
    <property type="entry name" value="Immunoreceptor_sig_adapters"/>
</dbReference>
<feature type="compositionally biased region" description="Basic and acidic residues" evidence="3">
    <location>
        <begin position="436"/>
        <end position="450"/>
    </location>
</feature>
<dbReference type="InterPro" id="IPR000980">
    <property type="entry name" value="SH2"/>
</dbReference>
<dbReference type="Gene3D" id="1.10.150.50">
    <property type="entry name" value="Transcription Factor, Ets-1"/>
    <property type="match status" value="1"/>
</dbReference>
<evidence type="ECO:0000313" key="5">
    <source>
        <dbReference type="EMBL" id="CAL1673752.1"/>
    </source>
</evidence>
<gene>
    <name evidence="5" type="ORF">LPLAT_LOCUS567</name>
</gene>
<dbReference type="SUPFAM" id="SSF55550">
    <property type="entry name" value="SH2 domain"/>
    <property type="match status" value="1"/>
</dbReference>
<sequence>MSKKPSRSEALNDISVWDTEEVLCLLRKNGLEECCNAVAKRQIDGDELLHLTDGKLALWKNDLTRPLIGQLWAFVQELNKFPEKYLPNKITEAQLQNDDHLSDSGSWGSVFDDEATEENNSLDDTQEVVKPSLVKNRQTLFAQNNRIPISRIPMRSSKKIAKPKEEETYANCESSCQDEGENMYANFQETKSPPTRNISRLHSQIEKTLAEKLAEKLKEFRNDQPAKKPAIGPKPETLPSRKIPMTASGKRPPQKSFLHNAPKTHQNIPNDQSKAQRRMAVPPPPEPKKNKDYTSVETKKGSDKELPKPPPATIRNFDLLANLPARTEESEDEYETFDENIIEQVQQKSEISRVDSKQSLHSGRQGSVESVYKPPSAASHEEEEEDYEIYESITETPEDNGYLSPIQRTSDAQQEPPPLPAKLSPTPPPSTLPSRTRSEKHKERSPDKKSATLPHAGSSTSLSTERATRPLPPPPDKQSFVDKPWYHNVTREQAATLIKERTYSNPQDGYFLLRPSTTNIGNPLALVLWYKDRVYNVPVRKRSDNRYALGSAKVNELSFSTVEEIVAFYMKEELMLHSGGVQTGSTRLTDTPPK</sequence>
<feature type="compositionally biased region" description="Polar residues" evidence="3">
    <location>
        <begin position="263"/>
        <end position="273"/>
    </location>
</feature>
<evidence type="ECO:0000256" key="2">
    <source>
        <dbReference type="PROSITE-ProRule" id="PRU00191"/>
    </source>
</evidence>
<organism evidence="5 6">
    <name type="scientific">Lasius platythorax</name>
    <dbReference type="NCBI Taxonomy" id="488582"/>
    <lineage>
        <taxon>Eukaryota</taxon>
        <taxon>Metazoa</taxon>
        <taxon>Ecdysozoa</taxon>
        <taxon>Arthropoda</taxon>
        <taxon>Hexapoda</taxon>
        <taxon>Insecta</taxon>
        <taxon>Pterygota</taxon>
        <taxon>Neoptera</taxon>
        <taxon>Endopterygota</taxon>
        <taxon>Hymenoptera</taxon>
        <taxon>Apocrita</taxon>
        <taxon>Aculeata</taxon>
        <taxon>Formicoidea</taxon>
        <taxon>Formicidae</taxon>
        <taxon>Formicinae</taxon>
        <taxon>Lasius</taxon>
        <taxon>Lasius</taxon>
    </lineage>
</organism>
<dbReference type="InterPro" id="IPR036860">
    <property type="entry name" value="SH2_dom_sf"/>
</dbReference>
<feature type="region of interest" description="Disordered" evidence="3">
    <location>
        <begin position="96"/>
        <end position="126"/>
    </location>
</feature>
<dbReference type="GO" id="GO:0005737">
    <property type="term" value="C:cytoplasm"/>
    <property type="evidence" value="ECO:0007669"/>
    <property type="project" value="UniProtKB-ARBA"/>
</dbReference>
<evidence type="ECO:0000256" key="1">
    <source>
        <dbReference type="ARBA" id="ARBA00022999"/>
    </source>
</evidence>
<dbReference type="Pfam" id="PF00017">
    <property type="entry name" value="SH2"/>
    <property type="match status" value="1"/>
</dbReference>
<keyword evidence="1 2" id="KW-0727">SH2 domain</keyword>
<feature type="compositionally biased region" description="Polar residues" evidence="3">
    <location>
        <begin position="359"/>
        <end position="368"/>
    </location>
</feature>
<feature type="compositionally biased region" description="Pro residues" evidence="3">
    <location>
        <begin position="415"/>
        <end position="431"/>
    </location>
</feature>
<feature type="compositionally biased region" description="Basic and acidic residues" evidence="3">
    <location>
        <begin position="286"/>
        <end position="307"/>
    </location>
</feature>
<feature type="region of interest" description="Disordered" evidence="3">
    <location>
        <begin position="219"/>
        <end position="485"/>
    </location>
</feature>